<dbReference type="SUPFAM" id="SSF53901">
    <property type="entry name" value="Thiolase-like"/>
    <property type="match status" value="2"/>
</dbReference>
<dbReference type="OrthoDB" id="9764892at2"/>
<dbReference type="InterPro" id="IPR016039">
    <property type="entry name" value="Thiolase-like"/>
</dbReference>
<evidence type="ECO:0000256" key="1">
    <source>
        <dbReference type="ARBA" id="ARBA00010982"/>
    </source>
</evidence>
<dbReference type="GO" id="GO:0006635">
    <property type="term" value="P:fatty acid beta-oxidation"/>
    <property type="evidence" value="ECO:0007669"/>
    <property type="project" value="TreeGrafter"/>
</dbReference>
<evidence type="ECO:0000256" key="4">
    <source>
        <dbReference type="ARBA" id="ARBA00037924"/>
    </source>
</evidence>
<keyword evidence="10" id="KW-1185">Reference proteome</keyword>
<dbReference type="PIRSF" id="PIRSF000429">
    <property type="entry name" value="Ac-CoA_Ac_transf"/>
    <property type="match status" value="1"/>
</dbReference>
<dbReference type="GO" id="GO:0006696">
    <property type="term" value="P:ergosterol biosynthetic process"/>
    <property type="evidence" value="ECO:0007669"/>
    <property type="project" value="TreeGrafter"/>
</dbReference>
<organism evidence="9 10">
    <name type="scientific">Deminuibacter soli</name>
    <dbReference type="NCBI Taxonomy" id="2291815"/>
    <lineage>
        <taxon>Bacteria</taxon>
        <taxon>Pseudomonadati</taxon>
        <taxon>Bacteroidota</taxon>
        <taxon>Chitinophagia</taxon>
        <taxon>Chitinophagales</taxon>
        <taxon>Chitinophagaceae</taxon>
        <taxon>Deminuibacter</taxon>
    </lineage>
</organism>
<evidence type="ECO:0000256" key="6">
    <source>
        <dbReference type="RuleBase" id="RU003557"/>
    </source>
</evidence>
<dbReference type="InterPro" id="IPR002155">
    <property type="entry name" value="Thiolase"/>
</dbReference>
<feature type="domain" description="Thiolase N-terminal" evidence="7">
    <location>
        <begin position="6"/>
        <end position="263"/>
    </location>
</feature>
<feature type="domain" description="Thiolase C-terminal" evidence="8">
    <location>
        <begin position="271"/>
        <end position="392"/>
    </location>
</feature>
<dbReference type="InterPro" id="IPR020610">
    <property type="entry name" value="Thiolase_AS"/>
</dbReference>
<feature type="active site" description="Acyl-thioester intermediate" evidence="5">
    <location>
        <position position="90"/>
    </location>
</feature>
<dbReference type="RefSeq" id="WP_116848492.1">
    <property type="nucleotide sequence ID" value="NZ_QTJU01000006.1"/>
</dbReference>
<keyword evidence="2 6" id="KW-0808">Transferase</keyword>
<feature type="active site" description="Proton acceptor" evidence="5">
    <location>
        <position position="380"/>
    </location>
</feature>
<dbReference type="EMBL" id="QTJU01000006">
    <property type="protein sequence ID" value="RFM27189.1"/>
    <property type="molecule type" value="Genomic_DNA"/>
</dbReference>
<dbReference type="Proteomes" id="UP000261284">
    <property type="component" value="Unassembled WGS sequence"/>
</dbReference>
<accession>A0A3E1NGX0</accession>
<dbReference type="InterPro" id="IPR020616">
    <property type="entry name" value="Thiolase_N"/>
</dbReference>
<evidence type="ECO:0000256" key="5">
    <source>
        <dbReference type="PIRSR" id="PIRSR000429-1"/>
    </source>
</evidence>
<sequence length="395" mass="41424">MQNRVVYIVSAVRTPIGSFGGSLKDFQAPQLGAIAIKAAVQQAGIEPAQVQEVLMGCVLQANMGQAPARQAAKLAGLPDAVICTTVNKVCASGMKAIAQGAQSILLGDADIVVAGGMESMSNVPYYAANTRWGNKYGDVTLTDGLSKDGLTDVYHQYAMGNAAELCAKDCHISREEQDAFAIESYKRSQAAWANGHFAAEVVPVMIPQRKGDALKFDKDEEPYNVKFDKIPELKPAFQKEGTVTAANASTMNDGAAAVVLMSSEKANALGLKPLAIIKSYADAEQAPEWFTTTPSLAVPKAVEKAGLQLKDMDFIELNEAFSVVGIANTQKMGLDAAKVNVHGGAVSLGHPLGCSGARIVVTLVHILQQHNARYGAAGICNGGGGASAMVLMRGE</sequence>
<evidence type="ECO:0000256" key="2">
    <source>
        <dbReference type="ARBA" id="ARBA00022679"/>
    </source>
</evidence>
<dbReference type="CDD" id="cd00751">
    <property type="entry name" value="thiolase"/>
    <property type="match status" value="1"/>
</dbReference>
<dbReference type="PROSITE" id="PS00098">
    <property type="entry name" value="THIOLASE_1"/>
    <property type="match status" value="1"/>
</dbReference>
<evidence type="ECO:0000313" key="10">
    <source>
        <dbReference type="Proteomes" id="UP000261284"/>
    </source>
</evidence>
<dbReference type="Pfam" id="PF02803">
    <property type="entry name" value="Thiolase_C"/>
    <property type="match status" value="1"/>
</dbReference>
<comment type="pathway">
    <text evidence="4">Metabolic intermediate biosynthesis; (R)-mevalonate biosynthesis; (R)-mevalonate from acetyl-CoA: step 1/3.</text>
</comment>
<dbReference type="PROSITE" id="PS00737">
    <property type="entry name" value="THIOLASE_2"/>
    <property type="match status" value="1"/>
</dbReference>
<dbReference type="InterPro" id="IPR020613">
    <property type="entry name" value="Thiolase_CS"/>
</dbReference>
<reference evidence="9 10" key="1">
    <citation type="submission" date="2018-08" db="EMBL/GenBank/DDBJ databases">
        <title>Chitinophagaceae sp. K23C18032701, a novel bacterium isolated from forest soil.</title>
        <authorList>
            <person name="Wang C."/>
        </authorList>
    </citation>
    <scope>NUCLEOTIDE SEQUENCE [LARGE SCALE GENOMIC DNA]</scope>
    <source>
        <strain evidence="9 10">K23C18032701</strain>
    </source>
</reference>
<evidence type="ECO:0000259" key="7">
    <source>
        <dbReference type="Pfam" id="PF00108"/>
    </source>
</evidence>
<dbReference type="PANTHER" id="PTHR18919:SF165">
    <property type="entry name" value="ACETYL-COA ACETYLTRANSFERASE"/>
    <property type="match status" value="1"/>
</dbReference>
<dbReference type="GO" id="GO:0003985">
    <property type="term" value="F:acetyl-CoA C-acetyltransferase activity"/>
    <property type="evidence" value="ECO:0007669"/>
    <property type="project" value="TreeGrafter"/>
</dbReference>
<gene>
    <name evidence="9" type="ORF">DXN05_17175</name>
</gene>
<evidence type="ECO:0000259" key="8">
    <source>
        <dbReference type="Pfam" id="PF02803"/>
    </source>
</evidence>
<comment type="similarity">
    <text evidence="1 6">Belongs to the thiolase-like superfamily. Thiolase family.</text>
</comment>
<protein>
    <submittedName>
        <fullName evidence="9">Acetyl-CoA C-acyltransferase</fullName>
        <ecNumber evidence="9">2.3.1.16</ecNumber>
    </submittedName>
</protein>
<dbReference type="NCBIfam" id="TIGR01930">
    <property type="entry name" value="AcCoA-C-Actrans"/>
    <property type="match status" value="1"/>
</dbReference>
<feature type="active site" description="Proton acceptor" evidence="5">
    <location>
        <position position="350"/>
    </location>
</feature>
<dbReference type="PROSITE" id="PS00099">
    <property type="entry name" value="THIOLASE_3"/>
    <property type="match status" value="1"/>
</dbReference>
<dbReference type="AlphaFoldDB" id="A0A3E1NGX0"/>
<keyword evidence="3 6" id="KW-0012">Acyltransferase</keyword>
<dbReference type="Pfam" id="PF00108">
    <property type="entry name" value="Thiolase_N"/>
    <property type="match status" value="1"/>
</dbReference>
<dbReference type="FunFam" id="3.40.47.10:FF:000007">
    <property type="entry name" value="acetyl-CoA acetyltransferase, mitochondrial"/>
    <property type="match status" value="1"/>
</dbReference>
<comment type="caution">
    <text evidence="9">The sequence shown here is derived from an EMBL/GenBank/DDBJ whole genome shotgun (WGS) entry which is preliminary data.</text>
</comment>
<dbReference type="InterPro" id="IPR020615">
    <property type="entry name" value="Thiolase_acyl_enz_int_AS"/>
</dbReference>
<dbReference type="Gene3D" id="3.40.47.10">
    <property type="match status" value="1"/>
</dbReference>
<evidence type="ECO:0000313" key="9">
    <source>
        <dbReference type="EMBL" id="RFM27189.1"/>
    </source>
</evidence>
<dbReference type="EC" id="2.3.1.16" evidence="9"/>
<name>A0A3E1NGX0_9BACT</name>
<proteinExistence type="inferred from homology"/>
<evidence type="ECO:0000256" key="3">
    <source>
        <dbReference type="ARBA" id="ARBA00023315"/>
    </source>
</evidence>
<dbReference type="InterPro" id="IPR020617">
    <property type="entry name" value="Thiolase_C"/>
</dbReference>
<dbReference type="PANTHER" id="PTHR18919">
    <property type="entry name" value="ACETYL-COA C-ACYLTRANSFERASE"/>
    <property type="match status" value="1"/>
</dbReference>